<dbReference type="Proteomes" id="UP000515344">
    <property type="component" value="Chromosome"/>
</dbReference>
<protein>
    <recommendedName>
        <fullName evidence="2">Histidine kinase domain-containing protein</fullName>
    </recommendedName>
</protein>
<dbReference type="KEGG" id="lacs:H4075_15090"/>
<dbReference type="GO" id="GO:0016020">
    <property type="term" value="C:membrane"/>
    <property type="evidence" value="ECO:0007669"/>
    <property type="project" value="InterPro"/>
</dbReference>
<dbReference type="Gene3D" id="1.20.5.1930">
    <property type="match status" value="1"/>
</dbReference>
<dbReference type="InterPro" id="IPR011123">
    <property type="entry name" value="Y_Y_Y"/>
</dbReference>
<organism evidence="3 4">
    <name type="scientific">Lacibacter sediminis</name>
    <dbReference type="NCBI Taxonomy" id="2760713"/>
    <lineage>
        <taxon>Bacteria</taxon>
        <taxon>Pseudomonadati</taxon>
        <taxon>Bacteroidota</taxon>
        <taxon>Chitinophagia</taxon>
        <taxon>Chitinophagales</taxon>
        <taxon>Chitinophagaceae</taxon>
        <taxon>Lacibacter</taxon>
    </lineage>
</organism>
<dbReference type="EMBL" id="CP060007">
    <property type="protein sequence ID" value="QNA43399.1"/>
    <property type="molecule type" value="Genomic_DNA"/>
</dbReference>
<dbReference type="InterPro" id="IPR011047">
    <property type="entry name" value="Quinoprotein_ADH-like_sf"/>
</dbReference>
<dbReference type="Gene3D" id="2.130.10.10">
    <property type="entry name" value="YVTN repeat-like/Quinoprotein amine dehydrogenase"/>
    <property type="match status" value="2"/>
</dbReference>
<accession>A0A7G5XD46</accession>
<dbReference type="GO" id="GO:0046983">
    <property type="term" value="F:protein dimerization activity"/>
    <property type="evidence" value="ECO:0007669"/>
    <property type="project" value="InterPro"/>
</dbReference>
<feature type="domain" description="Histidine kinase" evidence="2">
    <location>
        <begin position="831"/>
        <end position="1022"/>
    </location>
</feature>
<dbReference type="Pfam" id="PF07730">
    <property type="entry name" value="HisKA_3"/>
    <property type="match status" value="1"/>
</dbReference>
<dbReference type="GO" id="GO:0000155">
    <property type="term" value="F:phosphorelay sensor kinase activity"/>
    <property type="evidence" value="ECO:0007669"/>
    <property type="project" value="InterPro"/>
</dbReference>
<dbReference type="InterPro" id="IPR011712">
    <property type="entry name" value="Sig_transdc_His_kin_sub3_dim/P"/>
</dbReference>
<name>A0A7G5XD46_9BACT</name>
<dbReference type="SMART" id="SM00387">
    <property type="entry name" value="HATPase_c"/>
    <property type="match status" value="1"/>
</dbReference>
<dbReference type="SUPFAM" id="SSF63829">
    <property type="entry name" value="Calcium-dependent phosphotriesterase"/>
    <property type="match status" value="1"/>
</dbReference>
<dbReference type="RefSeq" id="WP_182801664.1">
    <property type="nucleotide sequence ID" value="NZ_CP060007.1"/>
</dbReference>
<keyword evidence="4" id="KW-1185">Reference proteome</keyword>
<dbReference type="SUPFAM" id="SSF55874">
    <property type="entry name" value="ATPase domain of HSP90 chaperone/DNA topoisomerase II/histidine kinase"/>
    <property type="match status" value="1"/>
</dbReference>
<proteinExistence type="predicted"/>
<dbReference type="PROSITE" id="PS50109">
    <property type="entry name" value="HIS_KIN"/>
    <property type="match status" value="1"/>
</dbReference>
<dbReference type="SUPFAM" id="SSF50998">
    <property type="entry name" value="Quinoprotein alcohol dehydrogenase-like"/>
    <property type="match status" value="1"/>
</dbReference>
<dbReference type="PANTHER" id="PTHR43547:SF2">
    <property type="entry name" value="HYBRID SIGNAL TRANSDUCTION HISTIDINE KINASE C"/>
    <property type="match status" value="1"/>
</dbReference>
<dbReference type="InterPro" id="IPR005467">
    <property type="entry name" value="His_kinase_dom"/>
</dbReference>
<evidence type="ECO:0000313" key="3">
    <source>
        <dbReference type="EMBL" id="QNA43399.1"/>
    </source>
</evidence>
<evidence type="ECO:0000313" key="4">
    <source>
        <dbReference type="Proteomes" id="UP000515344"/>
    </source>
</evidence>
<dbReference type="InterPro" id="IPR015943">
    <property type="entry name" value="WD40/YVTN_repeat-like_dom_sf"/>
</dbReference>
<evidence type="ECO:0000256" key="1">
    <source>
        <dbReference type="ARBA" id="ARBA00022553"/>
    </source>
</evidence>
<dbReference type="Pfam" id="PF07495">
    <property type="entry name" value="Y_Y_Y"/>
    <property type="match status" value="1"/>
</dbReference>
<gene>
    <name evidence="3" type="ORF">H4075_15090</name>
</gene>
<dbReference type="InterPro" id="IPR013783">
    <property type="entry name" value="Ig-like_fold"/>
</dbReference>
<evidence type="ECO:0000259" key="2">
    <source>
        <dbReference type="PROSITE" id="PS50109"/>
    </source>
</evidence>
<keyword evidence="1" id="KW-0597">Phosphoprotein</keyword>
<dbReference type="AlphaFoldDB" id="A0A7G5XD46"/>
<sequence>MRVIVSFVFFIVAVLPVSAQRFSYAFNRISTDDGIGLQSNVLFSIYQDKKGYIWVGGSNGVQRFDGAKFVTFSPDGTKGDPLPTVTVNQILPADSNSMWLAAYSVKEVGIFNPATYSYRKVPVKTSAPLPPRSEFKMWQDAYGDTYISIHQYGKIVKYDKAANAFTENTALNKLPKNWKSTANTFHDKLKKQYWLVCDSGLAVYDEASKQMWSKHYNPANLALLNNEKVQSNVSEFYIDQQRRHWVFNWPIGQQFHCFDASGKYPLNDTAGLTGVNTSYAELRSFYQTKDSILWIYGLGNLYSLDNRNNTINKGFQLHRTQYLDNYGIRYGSVNQLFEDMDGVLWIATDQGLYYTSTFSTDIANIYLSNLPGYYSVTDLIELKNGDYWLSTWGKGIITLDKSFKPYPSPLYKNMPSMDERKANDYRLTWSMCQQKTTGKIFIGCQGGHLMIHDPLTGKTLYQRPEIFEDRTIRYIAEDQQKKLWFGTQAGRIIKYDGTDYKLVLDLGRGAIIYKILIDKQGWAWIATQDKGVYAINTITDKVEQHYTTEEGDGQLFANTCYDLEQLNDSIIYASTEALNIINKRTGKVQQITWREGLPSNSIKRLRLDRNGYLWIITHKGLSRYDHKRKRFTSYGSKDGILMGELTDKADFICSEGYVMFAGVNSLLFFKPDVFRRSSPPPDVTLTDFLLGNEYQLLDSLQRLPEIRLMPDQNNFTISFACLDFKNRDKFIYYYKMDGLHTDWIRADRLSVPFTEMAPGHYTFKVKAESLDGMVSKNISSLNLFIKPPFWRTKWFISTLLLIVAMIAYSMHRLRLNRLIAVEKIRNRVARDLHDDMGSTLSTINILSSMAKAKLNSDAMKTGEYINKISDNSQRMMEAMDDIVWAIKPANDTMQKVVARMREFATNVFEAKEIDLEFKASEEVNEAKIDMEGRRDFFLIFKEAVNNAAKYSKCSKAIVHVFVENRKLILLVKDNGVGFDVKDADGGNGLGNMQKRTDALHGKLQLTSKEGEGTEVRLTVPLN</sequence>
<dbReference type="CDD" id="cd16917">
    <property type="entry name" value="HATPase_UhpB-NarQ-NarX-like"/>
    <property type="match status" value="1"/>
</dbReference>
<dbReference type="PANTHER" id="PTHR43547">
    <property type="entry name" value="TWO-COMPONENT HISTIDINE KINASE"/>
    <property type="match status" value="1"/>
</dbReference>
<dbReference type="InterPro" id="IPR011110">
    <property type="entry name" value="Reg_prop"/>
</dbReference>
<dbReference type="Gene3D" id="3.30.565.10">
    <property type="entry name" value="Histidine kinase-like ATPase, C-terminal domain"/>
    <property type="match status" value="1"/>
</dbReference>
<dbReference type="Pfam" id="PF07494">
    <property type="entry name" value="Reg_prop"/>
    <property type="match status" value="3"/>
</dbReference>
<dbReference type="Gene3D" id="2.60.40.10">
    <property type="entry name" value="Immunoglobulins"/>
    <property type="match status" value="1"/>
</dbReference>
<reference evidence="4" key="1">
    <citation type="submission" date="2020-08" db="EMBL/GenBank/DDBJ databases">
        <title>Lacibacter sp. S13-6-6 genome sequencing.</title>
        <authorList>
            <person name="Jin L."/>
        </authorList>
    </citation>
    <scope>NUCLEOTIDE SEQUENCE [LARGE SCALE GENOMIC DNA]</scope>
    <source>
        <strain evidence="4">S13-6-6</strain>
    </source>
</reference>
<dbReference type="Pfam" id="PF02518">
    <property type="entry name" value="HATPase_c"/>
    <property type="match status" value="1"/>
</dbReference>
<dbReference type="InterPro" id="IPR036890">
    <property type="entry name" value="HATPase_C_sf"/>
</dbReference>
<dbReference type="InterPro" id="IPR003594">
    <property type="entry name" value="HATPase_dom"/>
</dbReference>